<gene>
    <name evidence="2" type="ORF">GKIL_0989</name>
</gene>
<dbReference type="CDD" id="cd06260">
    <property type="entry name" value="DUF820-like"/>
    <property type="match status" value="1"/>
</dbReference>
<evidence type="ECO:0000313" key="3">
    <source>
        <dbReference type="Proteomes" id="UP000017396"/>
    </source>
</evidence>
<protein>
    <recommendedName>
        <fullName evidence="1">Putative restriction endonuclease domain-containing protein</fullName>
    </recommendedName>
</protein>
<accession>U5QHU5</accession>
<dbReference type="AlphaFoldDB" id="U5QHU5"/>
<organism evidence="2 3">
    <name type="scientific">Gloeobacter kilaueensis (strain ATCC BAA-2537 / CCAP 1431/1 / ULC 316 / JS1)</name>
    <dbReference type="NCBI Taxonomy" id="1183438"/>
    <lineage>
        <taxon>Bacteria</taxon>
        <taxon>Bacillati</taxon>
        <taxon>Cyanobacteriota</taxon>
        <taxon>Cyanophyceae</taxon>
        <taxon>Gloeobacterales</taxon>
        <taxon>Gloeobacteraceae</taxon>
        <taxon>Gloeobacter</taxon>
    </lineage>
</organism>
<feature type="domain" description="Putative restriction endonuclease" evidence="1">
    <location>
        <begin position="17"/>
        <end position="190"/>
    </location>
</feature>
<dbReference type="eggNOG" id="COG4636">
    <property type="taxonomic scope" value="Bacteria"/>
</dbReference>
<dbReference type="InterPro" id="IPR011335">
    <property type="entry name" value="Restrct_endonuc-II-like"/>
</dbReference>
<proteinExistence type="predicted"/>
<evidence type="ECO:0000259" key="1">
    <source>
        <dbReference type="Pfam" id="PF05685"/>
    </source>
</evidence>
<dbReference type="HOGENOM" id="CLU_112364_0_0_3"/>
<reference evidence="2 3" key="1">
    <citation type="journal article" date="2013" name="PLoS ONE">
        <title>Cultivation and Complete Genome Sequencing of Gloeobacter kilaueensis sp. nov., from a Lava Cave in Kilauea Caldera, Hawai'i.</title>
        <authorList>
            <person name="Saw J.H."/>
            <person name="Schatz M."/>
            <person name="Brown M.V."/>
            <person name="Kunkel D.D."/>
            <person name="Foster J.S."/>
            <person name="Shick H."/>
            <person name="Christensen S."/>
            <person name="Hou S."/>
            <person name="Wan X."/>
            <person name="Donachie S.P."/>
        </authorList>
    </citation>
    <scope>NUCLEOTIDE SEQUENCE [LARGE SCALE GENOMIC DNA]</scope>
    <source>
        <strain evidence="3">JS</strain>
    </source>
</reference>
<dbReference type="SUPFAM" id="SSF52980">
    <property type="entry name" value="Restriction endonuclease-like"/>
    <property type="match status" value="1"/>
</dbReference>
<dbReference type="PANTHER" id="PTHR35400:SF1">
    <property type="entry name" value="SLR1083 PROTEIN"/>
    <property type="match status" value="1"/>
</dbReference>
<evidence type="ECO:0000313" key="2">
    <source>
        <dbReference type="EMBL" id="AGY57235.1"/>
    </source>
</evidence>
<dbReference type="OrthoDB" id="9808428at2"/>
<name>U5QHU5_GLOK1</name>
<dbReference type="STRING" id="1183438.GKIL_0989"/>
<dbReference type="Gene3D" id="3.90.1570.10">
    <property type="entry name" value="tt1808, chain A"/>
    <property type="match status" value="1"/>
</dbReference>
<dbReference type="PANTHER" id="PTHR35400">
    <property type="entry name" value="SLR1083 PROTEIN"/>
    <property type="match status" value="1"/>
</dbReference>
<dbReference type="Proteomes" id="UP000017396">
    <property type="component" value="Chromosome"/>
</dbReference>
<dbReference type="Pfam" id="PF05685">
    <property type="entry name" value="Uma2"/>
    <property type="match status" value="1"/>
</dbReference>
<dbReference type="InterPro" id="IPR008538">
    <property type="entry name" value="Uma2"/>
</dbReference>
<dbReference type="EMBL" id="CP003587">
    <property type="protein sequence ID" value="AGY57235.1"/>
    <property type="molecule type" value="Genomic_DNA"/>
</dbReference>
<dbReference type="InterPro" id="IPR012296">
    <property type="entry name" value="Nuclease_put_TT1808"/>
</dbReference>
<sequence length="209" mass="23042">MSASAIAENTWLQASWATFIDLANNPAYTHARFYYHDGWMRVEMAPVGRSHAQDNSLIAAIVLAWAIRSGQRLWGLVNPTLRKAELAEAQPDLAYYLNEVRLPGRTNAPLDLAVYAPPDLVIEVSASTLNDDLETKRRLYAQMGVGEYWVVDSRSSQVTIFVSQLSTQSQRSQVLPDLDTLVLHQALQIGQAEGDAAAAQYILGAKLEG</sequence>
<dbReference type="KEGG" id="glj:GKIL_0989"/>
<keyword evidence="3" id="KW-1185">Reference proteome</keyword>